<dbReference type="EMBL" id="BQKI01000006">
    <property type="protein sequence ID" value="GJM95933.1"/>
    <property type="molecule type" value="Genomic_DNA"/>
</dbReference>
<dbReference type="Gene3D" id="3.40.50.2000">
    <property type="entry name" value="Glycogen Phosphorylase B"/>
    <property type="match status" value="1"/>
</dbReference>
<protein>
    <submittedName>
        <fullName evidence="1">Uncharacterized protein</fullName>
    </submittedName>
</protein>
<dbReference type="AlphaFoldDB" id="A0AAV5CCG1"/>
<dbReference type="PANTHER" id="PTHR48049">
    <property type="entry name" value="GLYCOSYLTRANSFERASE"/>
    <property type="match status" value="1"/>
</dbReference>
<dbReference type="GO" id="GO:0035251">
    <property type="term" value="F:UDP-glucosyltransferase activity"/>
    <property type="evidence" value="ECO:0007669"/>
    <property type="project" value="InterPro"/>
</dbReference>
<dbReference type="Proteomes" id="UP001054889">
    <property type="component" value="Unassembled WGS sequence"/>
</dbReference>
<dbReference type="InterPro" id="IPR050481">
    <property type="entry name" value="UDP-glycosyltransf_plant"/>
</dbReference>
<reference evidence="1" key="2">
    <citation type="submission" date="2021-12" db="EMBL/GenBank/DDBJ databases">
        <title>Resequencing data analysis of finger millet.</title>
        <authorList>
            <person name="Hatakeyama M."/>
            <person name="Aluri S."/>
            <person name="Balachadran M.T."/>
            <person name="Sivarajan S.R."/>
            <person name="Poveda L."/>
            <person name="Shimizu-Inatsugi R."/>
            <person name="Schlapbach R."/>
            <person name="Sreeman S.M."/>
            <person name="Shimizu K.K."/>
        </authorList>
    </citation>
    <scope>NUCLEOTIDE SEQUENCE</scope>
</reference>
<dbReference type="SUPFAM" id="SSF53756">
    <property type="entry name" value="UDP-Glycosyltransferase/glycogen phosphorylase"/>
    <property type="match status" value="1"/>
</dbReference>
<reference evidence="1" key="1">
    <citation type="journal article" date="2018" name="DNA Res.">
        <title>Multiple hybrid de novo genome assembly of finger millet, an orphan allotetraploid crop.</title>
        <authorList>
            <person name="Hatakeyama M."/>
            <person name="Aluri S."/>
            <person name="Balachadran M.T."/>
            <person name="Sivarajan S.R."/>
            <person name="Patrignani A."/>
            <person name="Gruter S."/>
            <person name="Poveda L."/>
            <person name="Shimizu-Inatsugi R."/>
            <person name="Baeten J."/>
            <person name="Francoijs K.J."/>
            <person name="Nataraja K.N."/>
            <person name="Reddy Y.A.N."/>
            <person name="Phadnis S."/>
            <person name="Ravikumar R.L."/>
            <person name="Schlapbach R."/>
            <person name="Sreeman S.M."/>
            <person name="Shimizu K.K."/>
        </authorList>
    </citation>
    <scope>NUCLEOTIDE SEQUENCE</scope>
</reference>
<organism evidence="1 2">
    <name type="scientific">Eleusine coracana subsp. coracana</name>
    <dbReference type="NCBI Taxonomy" id="191504"/>
    <lineage>
        <taxon>Eukaryota</taxon>
        <taxon>Viridiplantae</taxon>
        <taxon>Streptophyta</taxon>
        <taxon>Embryophyta</taxon>
        <taxon>Tracheophyta</taxon>
        <taxon>Spermatophyta</taxon>
        <taxon>Magnoliopsida</taxon>
        <taxon>Liliopsida</taxon>
        <taxon>Poales</taxon>
        <taxon>Poaceae</taxon>
        <taxon>PACMAD clade</taxon>
        <taxon>Chloridoideae</taxon>
        <taxon>Cynodonteae</taxon>
        <taxon>Eleusininae</taxon>
        <taxon>Eleusine</taxon>
    </lineage>
</organism>
<sequence>MLPIVVDQGPNARLMERKKVGLQIPRDEDDGSFGRHDVANTVRAVMLEEEGRRIFIANARKVQEIVADQELHDRYIDEFVQQLRSYATDASSAPI</sequence>
<accession>A0AAV5CCG1</accession>
<gene>
    <name evidence="1" type="primary">ga12729</name>
    <name evidence="1" type="ORF">PR202_ga12729</name>
</gene>
<dbReference type="PANTHER" id="PTHR48049:SF60">
    <property type="entry name" value="UDP-GLYCOSYLTRANSFERASE 91B1"/>
    <property type="match status" value="1"/>
</dbReference>
<evidence type="ECO:0000313" key="1">
    <source>
        <dbReference type="EMBL" id="GJM95933.1"/>
    </source>
</evidence>
<comment type="caution">
    <text evidence="1">The sequence shown here is derived from an EMBL/GenBank/DDBJ whole genome shotgun (WGS) entry which is preliminary data.</text>
</comment>
<proteinExistence type="predicted"/>
<name>A0AAV5CCG1_ELECO</name>
<keyword evidence="2" id="KW-1185">Reference proteome</keyword>
<evidence type="ECO:0000313" key="2">
    <source>
        <dbReference type="Proteomes" id="UP001054889"/>
    </source>
</evidence>